<reference evidence="6 7" key="1">
    <citation type="submission" date="2019-03" db="EMBL/GenBank/DDBJ databases">
        <title>Genomic Encyclopedia of Type Strains, Phase IV (KMG-IV): sequencing the most valuable type-strain genomes for metagenomic binning, comparative biology and taxonomic classification.</title>
        <authorList>
            <person name="Goeker M."/>
        </authorList>
    </citation>
    <scope>NUCLEOTIDE SEQUENCE [LARGE SCALE GENOMIC DNA]</scope>
    <source>
        <strain evidence="6 7">DSM 24176</strain>
    </source>
</reference>
<keyword evidence="2 5" id="KW-1005">Bacterial flagellum biogenesis</keyword>
<keyword evidence="6" id="KW-0282">Flagellum</keyword>
<sequence>MNIQTKHFGEVQISEDKIIHFPYGLLGLTEYKDFTVLYDNESEEPIISWLQSTEDKDFALPIINPITFFSEYAPMVEDELLKEMGELNEDNFLIFNVIVIPEEVEKMTVNLKAPIIVNLDTKKARQVIVDNEDYNARYPLYEHLKKIKEKAKVGE</sequence>
<dbReference type="Proteomes" id="UP000294545">
    <property type="component" value="Unassembled WGS sequence"/>
</dbReference>
<evidence type="ECO:0000256" key="2">
    <source>
        <dbReference type="ARBA" id="ARBA00022795"/>
    </source>
</evidence>
<comment type="subunit">
    <text evidence="5">Interacts with translational regulator CsrA and flagellin(s).</text>
</comment>
<dbReference type="HAMAP" id="MF_01185">
    <property type="entry name" value="FliW"/>
    <property type="match status" value="1"/>
</dbReference>
<keyword evidence="1 5" id="KW-0963">Cytoplasm</keyword>
<dbReference type="GO" id="GO:0044780">
    <property type="term" value="P:bacterial-type flagellum assembly"/>
    <property type="evidence" value="ECO:0007669"/>
    <property type="project" value="UniProtKB-UniRule"/>
</dbReference>
<evidence type="ECO:0000256" key="4">
    <source>
        <dbReference type="ARBA" id="ARBA00023186"/>
    </source>
</evidence>
<dbReference type="InterPro" id="IPR003775">
    <property type="entry name" value="Flagellar_assembly_factor_FliW"/>
</dbReference>
<dbReference type="PANTHER" id="PTHR39190:SF1">
    <property type="entry name" value="FLAGELLAR ASSEMBLY FACTOR FLIW"/>
    <property type="match status" value="1"/>
</dbReference>
<evidence type="ECO:0000256" key="5">
    <source>
        <dbReference type="HAMAP-Rule" id="MF_01185"/>
    </source>
</evidence>
<dbReference type="GO" id="GO:0006417">
    <property type="term" value="P:regulation of translation"/>
    <property type="evidence" value="ECO:0007669"/>
    <property type="project" value="UniProtKB-KW"/>
</dbReference>
<dbReference type="Gene3D" id="2.30.290.10">
    <property type="entry name" value="BH3618-like"/>
    <property type="match status" value="1"/>
</dbReference>
<keyword evidence="4 5" id="KW-0143">Chaperone</keyword>
<accession>A0A4V2Q0E4</accession>
<keyword evidence="3 5" id="KW-0810">Translation regulation</keyword>
<name>A0A4V2Q0E4_9FIRM</name>
<evidence type="ECO:0000313" key="6">
    <source>
        <dbReference type="EMBL" id="TCK93381.1"/>
    </source>
</evidence>
<dbReference type="AlphaFoldDB" id="A0A4V2Q0E4"/>
<comment type="similarity">
    <text evidence="5">Belongs to the FliW family.</text>
</comment>
<keyword evidence="7" id="KW-1185">Reference proteome</keyword>
<dbReference type="PANTHER" id="PTHR39190">
    <property type="entry name" value="FLAGELLAR ASSEMBLY FACTOR FLIW"/>
    <property type="match status" value="1"/>
</dbReference>
<dbReference type="Pfam" id="PF02623">
    <property type="entry name" value="FliW"/>
    <property type="match status" value="1"/>
</dbReference>
<proteinExistence type="inferred from homology"/>
<keyword evidence="6" id="KW-0966">Cell projection</keyword>
<dbReference type="EMBL" id="SMGQ01000012">
    <property type="protein sequence ID" value="TCK93381.1"/>
    <property type="molecule type" value="Genomic_DNA"/>
</dbReference>
<comment type="subcellular location">
    <subcellularLocation>
        <location evidence="5">Cytoplasm</location>
    </subcellularLocation>
</comment>
<dbReference type="SUPFAM" id="SSF141457">
    <property type="entry name" value="BH3618-like"/>
    <property type="match status" value="1"/>
</dbReference>
<protein>
    <recommendedName>
        <fullName evidence="5">Flagellar assembly factor FliW</fullName>
    </recommendedName>
</protein>
<dbReference type="InterPro" id="IPR024046">
    <property type="entry name" value="Flagellar_assmbl_FliW_dom_sf"/>
</dbReference>
<dbReference type="GO" id="GO:0005737">
    <property type="term" value="C:cytoplasm"/>
    <property type="evidence" value="ECO:0007669"/>
    <property type="project" value="UniProtKB-SubCell"/>
</dbReference>
<comment type="caution">
    <text evidence="6">The sequence shown here is derived from an EMBL/GenBank/DDBJ whole genome shotgun (WGS) entry which is preliminary data.</text>
</comment>
<evidence type="ECO:0000256" key="3">
    <source>
        <dbReference type="ARBA" id="ARBA00022845"/>
    </source>
</evidence>
<keyword evidence="6" id="KW-0969">Cilium</keyword>
<gene>
    <name evidence="5" type="primary">fliW</name>
    <name evidence="6" type="ORF">EDC19_1574</name>
</gene>
<organism evidence="6 7">
    <name type="scientific">Natranaerovirga hydrolytica</name>
    <dbReference type="NCBI Taxonomy" id="680378"/>
    <lineage>
        <taxon>Bacteria</taxon>
        <taxon>Bacillati</taxon>
        <taxon>Bacillota</taxon>
        <taxon>Clostridia</taxon>
        <taxon>Lachnospirales</taxon>
        <taxon>Natranaerovirgaceae</taxon>
        <taxon>Natranaerovirga</taxon>
    </lineage>
</organism>
<dbReference type="OrthoDB" id="9801235at2"/>
<evidence type="ECO:0000313" key="7">
    <source>
        <dbReference type="Proteomes" id="UP000294545"/>
    </source>
</evidence>
<comment type="function">
    <text evidence="5">Acts as an anti-CsrA protein, binds CsrA and prevents it from repressing translation of its target genes, one of which is flagellin. Binds to flagellin and participates in the assembly of the flagellum.</text>
</comment>
<dbReference type="RefSeq" id="WP_132282287.1">
    <property type="nucleotide sequence ID" value="NZ_SMGQ01000012.1"/>
</dbReference>
<evidence type="ECO:0000256" key="1">
    <source>
        <dbReference type="ARBA" id="ARBA00022490"/>
    </source>
</evidence>